<dbReference type="CDD" id="cd14798">
    <property type="entry name" value="RX-CC_like"/>
    <property type="match status" value="1"/>
</dbReference>
<evidence type="ECO:0000259" key="7">
    <source>
        <dbReference type="Pfam" id="PF00931"/>
    </source>
</evidence>
<dbReference type="GO" id="GO:0098542">
    <property type="term" value="P:defense response to other organism"/>
    <property type="evidence" value="ECO:0000318"/>
    <property type="project" value="GO_Central"/>
</dbReference>
<dbReference type="InterPro" id="IPR002182">
    <property type="entry name" value="NB-ARC"/>
</dbReference>
<dbReference type="EMBL" id="CM000880">
    <property type="protein sequence ID" value="KQK12051.1"/>
    <property type="molecule type" value="Genomic_DNA"/>
</dbReference>
<dbReference type="GeneID" id="100838051"/>
<proteinExistence type="inferred from homology"/>
<dbReference type="PRINTS" id="PR00364">
    <property type="entry name" value="DISEASERSIST"/>
</dbReference>
<dbReference type="KEGG" id="bdi:100838051"/>
<dbReference type="Gene3D" id="3.80.10.10">
    <property type="entry name" value="Ribonuclease Inhibitor"/>
    <property type="match status" value="1"/>
</dbReference>
<feature type="domain" description="Disease resistance N-terminal" evidence="8">
    <location>
        <begin position="13"/>
        <end position="98"/>
    </location>
</feature>
<evidence type="ECO:0000256" key="3">
    <source>
        <dbReference type="ARBA" id="ARBA00022737"/>
    </source>
</evidence>
<evidence type="ECO:0000313" key="11">
    <source>
        <dbReference type="EMBL" id="KQK12051.1"/>
    </source>
</evidence>
<dbReference type="OrthoDB" id="1936883at2759"/>
<dbReference type="Pfam" id="PF00931">
    <property type="entry name" value="NB-ARC"/>
    <property type="match status" value="1"/>
</dbReference>
<dbReference type="InterPro" id="IPR027417">
    <property type="entry name" value="P-loop_NTPase"/>
</dbReference>
<dbReference type="PANTHER" id="PTHR23155:SF1167">
    <property type="entry name" value="OS08G0412100 PROTEIN"/>
    <property type="match status" value="1"/>
</dbReference>
<evidence type="ECO:0000256" key="5">
    <source>
        <dbReference type="ARBA" id="ARBA00022821"/>
    </source>
</evidence>
<dbReference type="GO" id="GO:0002758">
    <property type="term" value="P:innate immune response-activating signaling pathway"/>
    <property type="evidence" value="ECO:0007669"/>
    <property type="project" value="UniProtKB-ARBA"/>
</dbReference>
<dbReference type="Gene3D" id="1.20.5.4130">
    <property type="match status" value="1"/>
</dbReference>
<evidence type="ECO:0000256" key="4">
    <source>
        <dbReference type="ARBA" id="ARBA00022741"/>
    </source>
</evidence>
<dbReference type="OMA" id="NIRCNAS"/>
<dbReference type="InterPro" id="IPR042197">
    <property type="entry name" value="Apaf_helical"/>
</dbReference>
<reference evidence="11" key="2">
    <citation type="submission" date="2017-06" db="EMBL/GenBank/DDBJ databases">
        <title>WGS assembly of Brachypodium distachyon.</title>
        <authorList>
            <consortium name="The International Brachypodium Initiative"/>
            <person name="Lucas S."/>
            <person name="Harmon-Smith M."/>
            <person name="Lail K."/>
            <person name="Tice H."/>
            <person name="Grimwood J."/>
            <person name="Bruce D."/>
            <person name="Barry K."/>
            <person name="Shu S."/>
            <person name="Lindquist E."/>
            <person name="Wang M."/>
            <person name="Pitluck S."/>
            <person name="Vogel J.P."/>
            <person name="Garvin D.F."/>
            <person name="Mockler T.C."/>
            <person name="Schmutz J."/>
            <person name="Rokhsar D."/>
            <person name="Bevan M.W."/>
        </authorList>
    </citation>
    <scope>NUCLEOTIDE SEQUENCE</scope>
    <source>
        <strain evidence="11">Bd21</strain>
    </source>
</reference>
<dbReference type="HOGENOM" id="CLU_000837_25_2_1"/>
<sequence>MVPLVSVELGAFESLLVKLNGLLDSEYGRLKVVRREIRYLESELISLHAELQRYTDLEDPDVQVKLWISLVRELSYDTEDVFDEFLHNLGKGRGHRGSLKEFLSKIALILEKLGVRSTIAHQINDLKVRTQEVKELKDRYKVDNIRCNASGHTVRDPRLCALYVEEAHLVGIEGPRDDLAKWMMEEENSSPKHRKVLCIVGFGGLGKTTLANAVYRKVEGYFHCRAFVSVSQKPDIKRIIKNVINQVCPYIKDIEIWDEIAAIETLRDLLKYKRYLIIIDDIWSASAWNAIKYAFPENNNSSRIIVTTRIVDVAKSCCLSRGDRMYEMEVLSDLYSRRLFFDRIFGSENCCPDVLKEVSIGILKKCGGLPLAIISMSSLLATRPAVKEEWEKVKRSIGSELENSRSLEGMNRILSLSYNDLPPSLKTCLLYLSVFPEDYVIERERLVRRWIAEGFISQEHDQSQEEIAERYFYELINKNIVQPIDIGYDGKAHACRVPYVMLEIITLKSAEDNFMTVVGGGQRNMANRHGFIRRLSIQHIDQELASALAKEDLSHVRSLTITSSCSMKHLPSLAEFKALRVLDFEGCQGLEGYVMNNMDKLFKLKYLGLRDTGISKLPPGILMLVDLETIDLRGTSVHELTSGIVQLRKLQHLFVAARTEIPKGIGDMRNLRVMSCFSVTSSTADALEELKNLTSLDKLSVFFESEGSNECKQHEEMLLSSLGKLGTCRLSLWTHKWRGSLEFLDSWTPLPSSLENFRMSGGCYFMNIPKWISTLPRNLAYLEISLTESREEDLHTLGKLPALLYLKLSFIADPIERITVQGTSGFLSLKEFVIYSVAGAYVNFMEGAMPSLEKLNVRLHVSLAKNYGFNLGIQHLPYLKEAVVSLYKVDVTPSEINAAAAAIRNEARDHSNRPTIDISGESYEKHNEEIGSYVAEIKEVGETSGSSSFSG</sequence>
<feature type="domain" description="Disease resistance protein winged helix" evidence="9">
    <location>
        <begin position="434"/>
        <end position="505"/>
    </location>
</feature>
<evidence type="ECO:0000313" key="12">
    <source>
        <dbReference type="EnsemblPlants" id="KQK12051"/>
    </source>
</evidence>
<evidence type="ECO:0000259" key="9">
    <source>
        <dbReference type="Pfam" id="PF23559"/>
    </source>
</evidence>
<keyword evidence="5" id="KW-0611">Plant defense</keyword>
<evidence type="ECO:0000259" key="8">
    <source>
        <dbReference type="Pfam" id="PF18052"/>
    </source>
</evidence>
<dbReference type="Pfam" id="PF23598">
    <property type="entry name" value="LRR_14"/>
    <property type="match status" value="1"/>
</dbReference>
<dbReference type="SUPFAM" id="SSF52540">
    <property type="entry name" value="P-loop containing nucleoside triphosphate hydrolases"/>
    <property type="match status" value="1"/>
</dbReference>
<dbReference type="InterPro" id="IPR032675">
    <property type="entry name" value="LRR_dom_sf"/>
</dbReference>
<name>I1GKQ7_BRADI</name>
<dbReference type="InterPro" id="IPR058922">
    <property type="entry name" value="WHD_DRP"/>
</dbReference>
<dbReference type="GO" id="GO:0042742">
    <property type="term" value="P:defense response to bacterium"/>
    <property type="evidence" value="ECO:0007669"/>
    <property type="project" value="UniProtKB-ARBA"/>
</dbReference>
<dbReference type="GO" id="GO:0043531">
    <property type="term" value="F:ADP binding"/>
    <property type="evidence" value="ECO:0007669"/>
    <property type="project" value="InterPro"/>
</dbReference>
<dbReference type="InterPro" id="IPR038005">
    <property type="entry name" value="RX-like_CC"/>
</dbReference>
<feature type="domain" description="NB-ARC" evidence="7">
    <location>
        <begin position="177"/>
        <end position="339"/>
    </location>
</feature>
<accession>I1GKQ7</accession>
<keyword evidence="4" id="KW-0547">Nucleotide-binding</keyword>
<dbReference type="PANTHER" id="PTHR23155">
    <property type="entry name" value="DISEASE RESISTANCE PROTEIN RP"/>
    <property type="match status" value="1"/>
</dbReference>
<dbReference type="AlphaFoldDB" id="I1GKQ7"/>
<dbReference type="Proteomes" id="UP000008810">
    <property type="component" value="Chromosome 1"/>
</dbReference>
<dbReference type="Pfam" id="PF18052">
    <property type="entry name" value="Rx_N"/>
    <property type="match status" value="1"/>
</dbReference>
<dbReference type="GO" id="GO:0009626">
    <property type="term" value="P:plant-type hypersensitive response"/>
    <property type="evidence" value="ECO:0007669"/>
    <property type="project" value="UniProtKB-ARBA"/>
</dbReference>
<dbReference type="Gene3D" id="1.10.8.430">
    <property type="entry name" value="Helical domain of apoptotic protease-activating factors"/>
    <property type="match status" value="1"/>
</dbReference>
<evidence type="ECO:0000256" key="6">
    <source>
        <dbReference type="ARBA" id="ARBA00023054"/>
    </source>
</evidence>
<protein>
    <submittedName>
        <fullName evidence="11 12">Uncharacterized protein</fullName>
    </submittedName>
</protein>
<dbReference type="FunFam" id="3.40.50.300:FF:001091">
    <property type="entry name" value="Probable disease resistance protein At1g61300"/>
    <property type="match status" value="1"/>
</dbReference>
<keyword evidence="2" id="KW-0433">Leucine-rich repeat</keyword>
<reference evidence="11 12" key="1">
    <citation type="journal article" date="2010" name="Nature">
        <title>Genome sequencing and analysis of the model grass Brachypodium distachyon.</title>
        <authorList>
            <consortium name="International Brachypodium Initiative"/>
        </authorList>
    </citation>
    <scope>NUCLEOTIDE SEQUENCE [LARGE SCALE GENOMIC DNA]</scope>
    <source>
        <strain evidence="11">Bd21</strain>
        <strain evidence="12">cv. Bd21</strain>
    </source>
</reference>
<keyword evidence="3" id="KW-0677">Repeat</keyword>
<evidence type="ECO:0000256" key="2">
    <source>
        <dbReference type="ARBA" id="ARBA00022614"/>
    </source>
</evidence>
<dbReference type="Pfam" id="PF23559">
    <property type="entry name" value="WHD_DRP"/>
    <property type="match status" value="1"/>
</dbReference>
<dbReference type="RefSeq" id="XP_003560830.1">
    <property type="nucleotide sequence ID" value="XM_003560782.4"/>
</dbReference>
<organism evidence="12">
    <name type="scientific">Brachypodium distachyon</name>
    <name type="common">Purple false brome</name>
    <name type="synonym">Trachynia distachya</name>
    <dbReference type="NCBI Taxonomy" id="15368"/>
    <lineage>
        <taxon>Eukaryota</taxon>
        <taxon>Viridiplantae</taxon>
        <taxon>Streptophyta</taxon>
        <taxon>Embryophyta</taxon>
        <taxon>Tracheophyta</taxon>
        <taxon>Spermatophyta</taxon>
        <taxon>Magnoliopsida</taxon>
        <taxon>Liliopsida</taxon>
        <taxon>Poales</taxon>
        <taxon>Poaceae</taxon>
        <taxon>BOP clade</taxon>
        <taxon>Pooideae</taxon>
        <taxon>Stipodae</taxon>
        <taxon>Brachypodieae</taxon>
        <taxon>Brachypodium</taxon>
    </lineage>
</organism>
<gene>
    <name evidence="12" type="primary">LOC100838051</name>
    <name evidence="11" type="ORF">BRADI_1g01257v3</name>
</gene>
<evidence type="ECO:0000313" key="13">
    <source>
        <dbReference type="Proteomes" id="UP000008810"/>
    </source>
</evidence>
<dbReference type="eggNOG" id="KOG4658">
    <property type="taxonomic scope" value="Eukaryota"/>
</dbReference>
<dbReference type="InterPro" id="IPR041118">
    <property type="entry name" value="Rx_N"/>
</dbReference>
<evidence type="ECO:0000259" key="10">
    <source>
        <dbReference type="Pfam" id="PF23598"/>
    </source>
</evidence>
<keyword evidence="6" id="KW-0175">Coiled coil</keyword>
<dbReference type="FunFam" id="1.10.10.10:FF:000322">
    <property type="entry name" value="Probable disease resistance protein At1g63360"/>
    <property type="match status" value="1"/>
</dbReference>
<dbReference type="SUPFAM" id="SSF52058">
    <property type="entry name" value="L domain-like"/>
    <property type="match status" value="1"/>
</dbReference>
<dbReference type="InterPro" id="IPR055414">
    <property type="entry name" value="LRR_R13L4/SHOC2-like"/>
</dbReference>
<dbReference type="Gramene" id="KQK12051">
    <property type="protein sequence ID" value="KQK12051"/>
    <property type="gene ID" value="BRADI_1g01257v3"/>
</dbReference>
<dbReference type="Gene3D" id="3.40.50.300">
    <property type="entry name" value="P-loop containing nucleotide triphosphate hydrolases"/>
    <property type="match status" value="1"/>
</dbReference>
<evidence type="ECO:0000256" key="1">
    <source>
        <dbReference type="ARBA" id="ARBA00008894"/>
    </source>
</evidence>
<keyword evidence="13" id="KW-1185">Reference proteome</keyword>
<comment type="similarity">
    <text evidence="1">Belongs to the disease resistance NB-LRR family.</text>
</comment>
<dbReference type="Gene3D" id="1.10.10.10">
    <property type="entry name" value="Winged helix-like DNA-binding domain superfamily/Winged helix DNA-binding domain"/>
    <property type="match status" value="1"/>
</dbReference>
<feature type="domain" description="Disease resistance R13L4/SHOC-2-like LRR" evidence="10">
    <location>
        <begin position="555"/>
        <end position="916"/>
    </location>
</feature>
<reference evidence="12" key="3">
    <citation type="submission" date="2018-08" db="UniProtKB">
        <authorList>
            <consortium name="EnsemblPlants"/>
        </authorList>
    </citation>
    <scope>IDENTIFICATION</scope>
    <source>
        <strain evidence="12">cv. Bd21</strain>
    </source>
</reference>
<dbReference type="InterPro" id="IPR036388">
    <property type="entry name" value="WH-like_DNA-bd_sf"/>
</dbReference>
<dbReference type="InterPro" id="IPR044974">
    <property type="entry name" value="Disease_R_plants"/>
</dbReference>
<dbReference type="EnsemblPlants" id="KQK12051">
    <property type="protein sequence ID" value="KQK12051"/>
    <property type="gene ID" value="BRADI_1g01257v3"/>
</dbReference>